<dbReference type="Proteomes" id="UP000799538">
    <property type="component" value="Unassembled WGS sequence"/>
</dbReference>
<proteinExistence type="predicted"/>
<organism evidence="1 2">
    <name type="scientific">Elsinoe ampelina</name>
    <dbReference type="NCBI Taxonomy" id="302913"/>
    <lineage>
        <taxon>Eukaryota</taxon>
        <taxon>Fungi</taxon>
        <taxon>Dikarya</taxon>
        <taxon>Ascomycota</taxon>
        <taxon>Pezizomycotina</taxon>
        <taxon>Dothideomycetes</taxon>
        <taxon>Dothideomycetidae</taxon>
        <taxon>Myriangiales</taxon>
        <taxon>Elsinoaceae</taxon>
        <taxon>Elsinoe</taxon>
    </lineage>
</organism>
<accession>A0A6A6G707</accession>
<reference evidence="2" key="1">
    <citation type="journal article" date="2020" name="Stud. Mycol.">
        <title>101 Dothideomycetes genomes: A test case for predicting lifestyles and emergence of pathogens.</title>
        <authorList>
            <person name="Haridas S."/>
            <person name="Albert R."/>
            <person name="Binder M."/>
            <person name="Bloem J."/>
            <person name="LaButti K."/>
            <person name="Salamov A."/>
            <person name="Andreopoulos B."/>
            <person name="Baker S."/>
            <person name="Barry K."/>
            <person name="Bills G."/>
            <person name="Bluhm B."/>
            <person name="Cannon C."/>
            <person name="Castanera R."/>
            <person name="Culley D."/>
            <person name="Daum C."/>
            <person name="Ezra D."/>
            <person name="Gonzalez J."/>
            <person name="Henrissat B."/>
            <person name="Kuo A."/>
            <person name="Liang C."/>
            <person name="Lipzen A."/>
            <person name="Lutzoni F."/>
            <person name="Magnuson J."/>
            <person name="Mondo S."/>
            <person name="Nolan M."/>
            <person name="Ohm R."/>
            <person name="Pangilinan J."/>
            <person name="Park H.-J."/>
            <person name="Ramirez L."/>
            <person name="Alfaro M."/>
            <person name="Sun H."/>
            <person name="Tritt A."/>
            <person name="Yoshinaga Y."/>
            <person name="Zwiers L.-H."/>
            <person name="Turgeon B."/>
            <person name="Goodwin S."/>
            <person name="Spatafora J."/>
            <person name="Crous P."/>
            <person name="Grigoriev I."/>
        </authorList>
    </citation>
    <scope>NUCLEOTIDE SEQUENCE [LARGE SCALE GENOMIC DNA]</scope>
    <source>
        <strain evidence="2">CECT 20119</strain>
    </source>
</reference>
<keyword evidence="2" id="KW-1185">Reference proteome</keyword>
<dbReference type="AlphaFoldDB" id="A0A6A6G707"/>
<name>A0A6A6G707_9PEZI</name>
<evidence type="ECO:0000313" key="1">
    <source>
        <dbReference type="EMBL" id="KAF2221190.1"/>
    </source>
</evidence>
<dbReference type="EMBL" id="ML992511">
    <property type="protein sequence ID" value="KAF2221190.1"/>
    <property type="molecule type" value="Genomic_DNA"/>
</dbReference>
<protein>
    <submittedName>
        <fullName evidence="1">Uncharacterized protein</fullName>
    </submittedName>
</protein>
<sequence>MRLPWFLIEAKGNAGKLGYAMWQCVAAPERAVETVLIDKDDVVRDAPASQASILQ</sequence>
<gene>
    <name evidence="1" type="ORF">BDZ85DRAFT_266433</name>
</gene>
<evidence type="ECO:0000313" key="2">
    <source>
        <dbReference type="Proteomes" id="UP000799538"/>
    </source>
</evidence>